<protein>
    <submittedName>
        <fullName evidence="5">Uncharacterized protein</fullName>
    </submittedName>
</protein>
<dbReference type="PANTHER" id="PTHR13211">
    <property type="entry name" value="TELOMERASE CAJAL BODY PROTEIN 1"/>
    <property type="match status" value="1"/>
</dbReference>
<reference evidence="6" key="1">
    <citation type="journal article" date="2014" name="Proc. Natl. Acad. Sci. U.S.A.">
        <title>Extensive sampling of basidiomycete genomes demonstrates inadequacy of the white-rot/brown-rot paradigm for wood decay fungi.</title>
        <authorList>
            <person name="Riley R."/>
            <person name="Salamov A.A."/>
            <person name="Brown D.W."/>
            <person name="Nagy L.G."/>
            <person name="Floudas D."/>
            <person name="Held B.W."/>
            <person name="Levasseur A."/>
            <person name="Lombard V."/>
            <person name="Morin E."/>
            <person name="Otillar R."/>
            <person name="Lindquist E.A."/>
            <person name="Sun H."/>
            <person name="LaButti K.M."/>
            <person name="Schmutz J."/>
            <person name="Jabbour D."/>
            <person name="Luo H."/>
            <person name="Baker S.E."/>
            <person name="Pisabarro A.G."/>
            <person name="Walton J.D."/>
            <person name="Blanchette R.A."/>
            <person name="Henrissat B."/>
            <person name="Martin F."/>
            <person name="Cullen D."/>
            <person name="Hibbett D.S."/>
            <person name="Grigoriev I.V."/>
        </authorList>
    </citation>
    <scope>NUCLEOTIDE SEQUENCE [LARGE SCALE GENOMIC DNA]</scope>
    <source>
        <strain evidence="6">PC15</strain>
    </source>
</reference>
<keyword evidence="1 3" id="KW-0853">WD repeat</keyword>
<dbReference type="PROSITE" id="PS50082">
    <property type="entry name" value="WD_REPEATS_2"/>
    <property type="match status" value="1"/>
</dbReference>
<evidence type="ECO:0000256" key="2">
    <source>
        <dbReference type="ARBA" id="ARBA00022737"/>
    </source>
</evidence>
<dbReference type="AlphaFoldDB" id="A0A067NM17"/>
<dbReference type="SUPFAM" id="SSF50978">
    <property type="entry name" value="WD40 repeat-like"/>
    <property type="match status" value="1"/>
</dbReference>
<name>A0A067NM17_PLEO1</name>
<dbReference type="InterPro" id="IPR001680">
    <property type="entry name" value="WD40_rpt"/>
</dbReference>
<dbReference type="OrthoDB" id="239865at2759"/>
<dbReference type="Gene3D" id="2.130.10.10">
    <property type="entry name" value="YVTN repeat-like/Quinoprotein amine dehydrogenase"/>
    <property type="match status" value="2"/>
</dbReference>
<dbReference type="SMART" id="SM00320">
    <property type="entry name" value="WD40"/>
    <property type="match status" value="5"/>
</dbReference>
<dbReference type="STRING" id="1137138.A0A067NM17"/>
<proteinExistence type="predicted"/>
<keyword evidence="2" id="KW-0677">Repeat</keyword>
<evidence type="ECO:0000256" key="4">
    <source>
        <dbReference type="SAM" id="MobiDB-lite"/>
    </source>
</evidence>
<feature type="compositionally biased region" description="Polar residues" evidence="4">
    <location>
        <begin position="405"/>
        <end position="419"/>
    </location>
</feature>
<dbReference type="InterPro" id="IPR015943">
    <property type="entry name" value="WD40/YVTN_repeat-like_dom_sf"/>
</dbReference>
<feature type="region of interest" description="Disordered" evidence="4">
    <location>
        <begin position="366"/>
        <end position="419"/>
    </location>
</feature>
<dbReference type="PANTHER" id="PTHR13211:SF0">
    <property type="entry name" value="TELOMERASE CAJAL BODY PROTEIN 1"/>
    <property type="match status" value="1"/>
</dbReference>
<organism evidence="5 6">
    <name type="scientific">Pleurotus ostreatus (strain PC15)</name>
    <name type="common">Oyster mushroom</name>
    <dbReference type="NCBI Taxonomy" id="1137138"/>
    <lineage>
        <taxon>Eukaryota</taxon>
        <taxon>Fungi</taxon>
        <taxon>Dikarya</taxon>
        <taxon>Basidiomycota</taxon>
        <taxon>Agaricomycotina</taxon>
        <taxon>Agaricomycetes</taxon>
        <taxon>Agaricomycetidae</taxon>
        <taxon>Agaricales</taxon>
        <taxon>Pleurotineae</taxon>
        <taxon>Pleurotaceae</taxon>
        <taxon>Pleurotus</taxon>
    </lineage>
</organism>
<evidence type="ECO:0000256" key="1">
    <source>
        <dbReference type="ARBA" id="ARBA00022574"/>
    </source>
</evidence>
<dbReference type="Pfam" id="PF00400">
    <property type="entry name" value="WD40"/>
    <property type="match status" value="2"/>
</dbReference>
<sequence length="419" mass="45710">MLEASPWTPPEYNFSAPTIKASHTPYDDPSDFARQARWCADGSCILTNTESGRFQLLPSEKLYQAERASNLDIQTFPQASPIVEFAWFPSASILNPATFCFAASVRDCPVKLLHGTDGRLRASYPIVDHRERFIAPHSLAFTPTMSGLYCGFEDGIEIFDLSMPGHPGTRLQTSPSKKSKDGIKGIVSALAFTPYSPEGSWFAAGSLSQSAYNICLYDQSQGDVPLLYLGAGSKSVRAGVMQLAFNNAKPHLLYASFRRHSQIYVWDLRGGVDEPICTLKPPEDMSPRTNQKLKFDLDASGKWLASGGPDGRISVWDLDDTASQSDSGILNAAHMFQAHEDSIGSVAFHPLDSLLLSVSGSRHFDSAVDSDSGSDSEVSSDVDGSVSPELRLRTRRVSAKGSKTRPLSNDNSMKLWSLK</sequence>
<evidence type="ECO:0000256" key="3">
    <source>
        <dbReference type="PROSITE-ProRule" id="PRU00221"/>
    </source>
</evidence>
<dbReference type="InterPro" id="IPR019775">
    <property type="entry name" value="WD40_repeat_CS"/>
</dbReference>
<dbReference type="Proteomes" id="UP000027073">
    <property type="component" value="Unassembled WGS sequence"/>
</dbReference>
<gene>
    <name evidence="5" type="ORF">PLEOSDRAFT_1046349</name>
</gene>
<dbReference type="FunCoup" id="A0A067NM17">
    <property type="interactions" value="507"/>
</dbReference>
<dbReference type="PROSITE" id="PS00678">
    <property type="entry name" value="WD_REPEATS_1"/>
    <property type="match status" value="1"/>
</dbReference>
<dbReference type="HOGENOM" id="CLU_022731_3_1_1"/>
<dbReference type="EMBL" id="KL198011">
    <property type="protein sequence ID" value="KDQ25147.1"/>
    <property type="molecule type" value="Genomic_DNA"/>
</dbReference>
<dbReference type="InterPro" id="IPR051150">
    <property type="entry name" value="SWT21/TCAB1_mRNA_Telomere"/>
</dbReference>
<evidence type="ECO:0000313" key="6">
    <source>
        <dbReference type="Proteomes" id="UP000027073"/>
    </source>
</evidence>
<accession>A0A067NM17</accession>
<feature type="repeat" description="WD" evidence="3">
    <location>
        <begin position="300"/>
        <end position="326"/>
    </location>
</feature>
<dbReference type="InParanoid" id="A0A067NM17"/>
<dbReference type="VEuPathDB" id="FungiDB:PLEOSDRAFT_1046349"/>
<dbReference type="InterPro" id="IPR036322">
    <property type="entry name" value="WD40_repeat_dom_sf"/>
</dbReference>
<evidence type="ECO:0000313" key="5">
    <source>
        <dbReference type="EMBL" id="KDQ25147.1"/>
    </source>
</evidence>